<accession>B7APV4</accession>
<sequence length="45" mass="5101">MEACINLHTDDKNKAYISGNILPEYVSFLHYKFSIDIAILSCHTA</sequence>
<dbReference type="AlphaFoldDB" id="B7APV4"/>
<dbReference type="Proteomes" id="UP000003136">
    <property type="component" value="Unassembled WGS sequence"/>
</dbReference>
<proteinExistence type="predicted"/>
<protein>
    <submittedName>
        <fullName evidence="1">Uncharacterized protein</fullName>
    </submittedName>
</protein>
<evidence type="ECO:0000313" key="2">
    <source>
        <dbReference type="Proteomes" id="UP000003136"/>
    </source>
</evidence>
<dbReference type="HOGENOM" id="CLU_3196262_0_0_9"/>
<dbReference type="EMBL" id="ABVQ01000035">
    <property type="protein sequence ID" value="EEC57726.1"/>
    <property type="molecule type" value="Genomic_DNA"/>
</dbReference>
<evidence type="ECO:0000313" key="1">
    <source>
        <dbReference type="EMBL" id="EEC57726.1"/>
    </source>
</evidence>
<comment type="caution">
    <text evidence="1">The sequence shown here is derived from an EMBL/GenBank/DDBJ whole genome shotgun (WGS) entry which is preliminary data.</text>
</comment>
<gene>
    <name evidence="1" type="ORF">BACPEC_00710</name>
</gene>
<reference evidence="1 2" key="2">
    <citation type="submission" date="2008-11" db="EMBL/GenBank/DDBJ databases">
        <authorList>
            <person name="Fulton L."/>
            <person name="Clifton S."/>
            <person name="Fulton B."/>
            <person name="Xu J."/>
            <person name="Minx P."/>
            <person name="Pepin K.H."/>
            <person name="Johnson M."/>
            <person name="Bhonagiri V."/>
            <person name="Nash W.E."/>
            <person name="Mardis E.R."/>
            <person name="Wilson R.K."/>
        </authorList>
    </citation>
    <scope>NUCLEOTIDE SEQUENCE [LARGE SCALE GENOMIC DNA]</scope>
    <source>
        <strain evidence="1 2">ATCC 43243</strain>
    </source>
</reference>
<reference evidence="1 2" key="1">
    <citation type="submission" date="2008-11" db="EMBL/GenBank/DDBJ databases">
        <title>Draft genome sequence of Bacteroides pectinophilus (ATCC 43243).</title>
        <authorList>
            <person name="Sudarsanam P."/>
            <person name="Ley R."/>
            <person name="Guruge J."/>
            <person name="Turnbaugh P.J."/>
            <person name="Mahowald M."/>
            <person name="Liep D."/>
            <person name="Gordon J."/>
        </authorList>
    </citation>
    <scope>NUCLEOTIDE SEQUENCE [LARGE SCALE GENOMIC DNA]</scope>
    <source>
        <strain evidence="1 2">ATCC 43243</strain>
    </source>
</reference>
<organism evidence="1 2">
    <name type="scientific">[Bacteroides] pectinophilus ATCC 43243</name>
    <dbReference type="NCBI Taxonomy" id="483218"/>
    <lineage>
        <taxon>Bacteria</taxon>
        <taxon>Bacillati</taxon>
        <taxon>Bacillota</taxon>
        <taxon>Clostridia</taxon>
        <taxon>Eubacteriales</taxon>
    </lineage>
</organism>
<keyword evidence="2" id="KW-1185">Reference proteome</keyword>
<name>B7APV4_9FIRM</name>